<comment type="pathway">
    <text evidence="10">Lipid metabolism; phospholipid metabolism.</text>
</comment>
<dbReference type="EC" id="2.3.1.274" evidence="8 10"/>
<evidence type="ECO:0000256" key="9">
    <source>
        <dbReference type="ARBA" id="ARBA00046608"/>
    </source>
</evidence>
<dbReference type="PANTHER" id="PTHR30100">
    <property type="entry name" value="FATTY ACID/PHOSPHOLIPID SYNTHESIS PROTEIN PLSX"/>
    <property type="match status" value="1"/>
</dbReference>
<organism evidence="11 12">
    <name type="scientific">Cellvibrio fontiphilus</name>
    <dbReference type="NCBI Taxonomy" id="1815559"/>
    <lineage>
        <taxon>Bacteria</taxon>
        <taxon>Pseudomonadati</taxon>
        <taxon>Pseudomonadota</taxon>
        <taxon>Gammaproteobacteria</taxon>
        <taxon>Cellvibrionales</taxon>
        <taxon>Cellvibrionaceae</taxon>
        <taxon>Cellvibrio</taxon>
    </lineage>
</organism>
<dbReference type="EMBL" id="JBHRTF010000003">
    <property type="protein sequence ID" value="MFC3115278.1"/>
    <property type="molecule type" value="Genomic_DNA"/>
</dbReference>
<dbReference type="InterPro" id="IPR012281">
    <property type="entry name" value="Phospholipid_synth_PlsX-like"/>
</dbReference>
<comment type="function">
    <text evidence="10">Catalyzes the reversible formation of acyl-phosphate (acyl-PO(4)) from acyl-[acyl-carrier-protein] (acyl-ACP). This enzyme utilizes acyl-ACP as fatty acyl donor, but not acyl-CoA.</text>
</comment>
<keyword evidence="5 10" id="KW-0443">Lipid metabolism</keyword>
<evidence type="ECO:0000313" key="12">
    <source>
        <dbReference type="Proteomes" id="UP001595555"/>
    </source>
</evidence>
<evidence type="ECO:0000256" key="5">
    <source>
        <dbReference type="ARBA" id="ARBA00023098"/>
    </source>
</evidence>
<keyword evidence="11" id="KW-0012">Acyltransferase</keyword>
<dbReference type="PANTHER" id="PTHR30100:SF1">
    <property type="entry name" value="PHOSPHATE ACYLTRANSFERASE"/>
    <property type="match status" value="1"/>
</dbReference>
<evidence type="ECO:0000256" key="1">
    <source>
        <dbReference type="ARBA" id="ARBA00001232"/>
    </source>
</evidence>
<evidence type="ECO:0000256" key="4">
    <source>
        <dbReference type="ARBA" id="ARBA00022679"/>
    </source>
</evidence>
<keyword evidence="12" id="KW-1185">Reference proteome</keyword>
<evidence type="ECO:0000256" key="2">
    <source>
        <dbReference type="ARBA" id="ARBA00022490"/>
    </source>
</evidence>
<protein>
    <recommendedName>
        <fullName evidence="8 10">Phosphate acyltransferase</fullName>
        <ecNumber evidence="8 10">2.3.1.274</ecNumber>
    </recommendedName>
    <alternativeName>
        <fullName evidence="10">Acyl-ACP phosphotransacylase</fullName>
    </alternativeName>
    <alternativeName>
        <fullName evidence="10">Acyl-[acyl-carrier-protein]--phosphate acyltransferase</fullName>
    </alternativeName>
    <alternativeName>
        <fullName evidence="10">Phosphate-acyl-ACP acyltransferase</fullName>
    </alternativeName>
</protein>
<evidence type="ECO:0000256" key="10">
    <source>
        <dbReference type="HAMAP-Rule" id="MF_00019"/>
    </source>
</evidence>
<evidence type="ECO:0000256" key="7">
    <source>
        <dbReference type="ARBA" id="ARBA00023264"/>
    </source>
</evidence>
<dbReference type="RefSeq" id="WP_378117428.1">
    <property type="nucleotide sequence ID" value="NZ_JBHRTF010000003.1"/>
</dbReference>
<dbReference type="NCBIfam" id="TIGR00182">
    <property type="entry name" value="plsX"/>
    <property type="match status" value="1"/>
</dbReference>
<keyword evidence="7 10" id="KW-1208">Phospholipid metabolism</keyword>
<keyword evidence="4 10" id="KW-0808">Transferase</keyword>
<comment type="caution">
    <text evidence="11">The sequence shown here is derived from an EMBL/GenBank/DDBJ whole genome shotgun (WGS) entry which is preliminary data.</text>
</comment>
<comment type="subunit">
    <text evidence="9 10">Homodimer. Probably interacts with PlsY.</text>
</comment>
<dbReference type="PIRSF" id="PIRSF002465">
    <property type="entry name" value="Phsphlp_syn_PlsX"/>
    <property type="match status" value="1"/>
</dbReference>
<gene>
    <name evidence="10 11" type="primary">plsX</name>
    <name evidence="11" type="ORF">ACFODX_06895</name>
</gene>
<comment type="catalytic activity">
    <reaction evidence="1 10">
        <text>a fatty acyl-[ACP] + phosphate = an acyl phosphate + holo-[ACP]</text>
        <dbReference type="Rhea" id="RHEA:42292"/>
        <dbReference type="Rhea" id="RHEA-COMP:9685"/>
        <dbReference type="Rhea" id="RHEA-COMP:14125"/>
        <dbReference type="ChEBI" id="CHEBI:43474"/>
        <dbReference type="ChEBI" id="CHEBI:59918"/>
        <dbReference type="ChEBI" id="CHEBI:64479"/>
        <dbReference type="ChEBI" id="CHEBI:138651"/>
        <dbReference type="EC" id="2.3.1.274"/>
    </reaction>
</comment>
<dbReference type="Pfam" id="PF02504">
    <property type="entry name" value="FA_synthesis"/>
    <property type="match status" value="1"/>
</dbReference>
<name>A0ABV7FF85_9GAMM</name>
<evidence type="ECO:0000256" key="6">
    <source>
        <dbReference type="ARBA" id="ARBA00023209"/>
    </source>
</evidence>
<keyword evidence="2 10" id="KW-0963">Cytoplasm</keyword>
<dbReference type="GO" id="GO:0043811">
    <property type="term" value="F:phosphate:acyl-[acyl carrier protein] acyltransferase activity"/>
    <property type="evidence" value="ECO:0007669"/>
    <property type="project" value="UniProtKB-EC"/>
</dbReference>
<dbReference type="Gene3D" id="3.40.718.10">
    <property type="entry name" value="Isopropylmalate Dehydrogenase"/>
    <property type="match status" value="1"/>
</dbReference>
<sequence>MSARIRIAVDAMSGDLGPRVAICAAQNFIAHFQDVDVLLVGDESRLLPFISPKTISSGRISVHHAATIVAMGDDPLHALRRKKDSSMWLSLTRLRDGAADACVSAGNTGALLAMSKFLVKSFPGLDRPAICKPMPVEKGLTFMLDLGANVNCTPMQLHQFAVMGSVLAKAKGLESPRIALLNIGAEEQKGTEVLQQARELLTADSDINYSGFVEANSIFSGDVDVIVCDGFHGNIALKASEGVARFIQKKIAKTAKKNLFNKFMAMLAWPLLRQMRDELDPSFYNGASLLGLQKPVIKSHGNANSAAFFRALTVAREQVIQQIPALIEKKFNLNIPPKREE</sequence>
<dbReference type="SUPFAM" id="SSF53659">
    <property type="entry name" value="Isocitrate/Isopropylmalate dehydrogenase-like"/>
    <property type="match status" value="1"/>
</dbReference>
<comment type="subcellular location">
    <subcellularLocation>
        <location evidence="10">Cytoplasm</location>
    </subcellularLocation>
    <text evidence="10">Associated with the membrane possibly through PlsY.</text>
</comment>
<comment type="similarity">
    <text evidence="10">Belongs to the PlsX family.</text>
</comment>
<keyword evidence="6 10" id="KW-0594">Phospholipid biosynthesis</keyword>
<dbReference type="InterPro" id="IPR003664">
    <property type="entry name" value="FA_synthesis"/>
</dbReference>
<dbReference type="Proteomes" id="UP001595555">
    <property type="component" value="Unassembled WGS sequence"/>
</dbReference>
<keyword evidence="3 10" id="KW-0444">Lipid biosynthesis</keyword>
<dbReference type="HAMAP" id="MF_00019">
    <property type="entry name" value="PlsX"/>
    <property type="match status" value="1"/>
</dbReference>
<reference evidence="12" key="1">
    <citation type="journal article" date="2019" name="Int. J. Syst. Evol. Microbiol.">
        <title>The Global Catalogue of Microorganisms (GCM) 10K type strain sequencing project: providing services to taxonomists for standard genome sequencing and annotation.</title>
        <authorList>
            <consortium name="The Broad Institute Genomics Platform"/>
            <consortium name="The Broad Institute Genome Sequencing Center for Infectious Disease"/>
            <person name="Wu L."/>
            <person name="Ma J."/>
        </authorList>
    </citation>
    <scope>NUCLEOTIDE SEQUENCE [LARGE SCALE GENOMIC DNA]</scope>
    <source>
        <strain evidence="12">KCTC 52237</strain>
    </source>
</reference>
<evidence type="ECO:0000256" key="8">
    <source>
        <dbReference type="ARBA" id="ARBA00024069"/>
    </source>
</evidence>
<proteinExistence type="inferred from homology"/>
<evidence type="ECO:0000313" key="11">
    <source>
        <dbReference type="EMBL" id="MFC3115278.1"/>
    </source>
</evidence>
<evidence type="ECO:0000256" key="3">
    <source>
        <dbReference type="ARBA" id="ARBA00022516"/>
    </source>
</evidence>
<accession>A0ABV7FF85</accession>